<evidence type="ECO:0000256" key="1">
    <source>
        <dbReference type="SAM" id="MobiDB-lite"/>
    </source>
</evidence>
<accession>A0A9P4X8C9</accession>
<proteinExistence type="predicted"/>
<comment type="caution">
    <text evidence="2">The sequence shown here is derived from an EMBL/GenBank/DDBJ whole genome shotgun (WGS) entry which is preliminary data.</text>
</comment>
<evidence type="ECO:0000313" key="3">
    <source>
        <dbReference type="Proteomes" id="UP000801864"/>
    </source>
</evidence>
<keyword evidence="3" id="KW-1185">Reference proteome</keyword>
<organism evidence="2 3">
    <name type="scientific">Trichoderma lentiforme</name>
    <dbReference type="NCBI Taxonomy" id="1567552"/>
    <lineage>
        <taxon>Eukaryota</taxon>
        <taxon>Fungi</taxon>
        <taxon>Dikarya</taxon>
        <taxon>Ascomycota</taxon>
        <taxon>Pezizomycotina</taxon>
        <taxon>Sordariomycetes</taxon>
        <taxon>Hypocreomycetidae</taxon>
        <taxon>Hypocreales</taxon>
        <taxon>Hypocreaceae</taxon>
        <taxon>Trichoderma</taxon>
    </lineage>
</organism>
<reference evidence="2 3" key="1">
    <citation type="submission" date="2018-06" db="EMBL/GenBank/DDBJ databases">
        <title>Genome analysis of cellulolytic fungus Trichoderma lentiforme CFAM-422.</title>
        <authorList>
            <person name="Steindorff A.S."/>
            <person name="Formighieri E.F."/>
            <person name="Midorikawa G.E.O."/>
            <person name="Tamietti M.S."/>
            <person name="Ramos E.Z."/>
            <person name="Silva A.S."/>
            <person name="Bon E.P.S."/>
            <person name="Mendes T.D."/>
            <person name="Damaso M.C.T."/>
            <person name="Favaro L.C.L."/>
        </authorList>
    </citation>
    <scope>NUCLEOTIDE SEQUENCE [LARGE SCALE GENOMIC DNA]</scope>
    <source>
        <strain evidence="2 3">CFAM-422</strain>
    </source>
</reference>
<dbReference type="Proteomes" id="UP000801864">
    <property type="component" value="Unassembled WGS sequence"/>
</dbReference>
<dbReference type="EMBL" id="QLNT01000019">
    <property type="protein sequence ID" value="KAF3063321.1"/>
    <property type="molecule type" value="Genomic_DNA"/>
</dbReference>
<gene>
    <name evidence="2" type="ORF">CFAM422_009914</name>
</gene>
<evidence type="ECO:0000313" key="2">
    <source>
        <dbReference type="EMBL" id="KAF3063321.1"/>
    </source>
</evidence>
<dbReference type="AlphaFoldDB" id="A0A9P4X8C9"/>
<name>A0A9P4X8C9_9HYPO</name>
<protein>
    <submittedName>
        <fullName evidence="2">Uncharacterized protein</fullName>
    </submittedName>
</protein>
<sequence length="113" mass="11984">MEWHLCAIRLSGTVQRTTANRPSLGPAPNIHASRTGTEPNWAFVTSSWPAGSSPDARRAQAKYLSAVPSPGEYLAPAGALARFPPDNLASNLSRIKTRRLAPGLVAGLVVSRP</sequence>
<feature type="region of interest" description="Disordered" evidence="1">
    <location>
        <begin position="17"/>
        <end position="36"/>
    </location>
</feature>